<keyword evidence="3" id="KW-1185">Reference proteome</keyword>
<proteinExistence type="predicted"/>
<organism evidence="2 3">
    <name type="scientific">Glossina morsitans morsitans</name>
    <name type="common">Savannah tsetse fly</name>
    <dbReference type="NCBI Taxonomy" id="37546"/>
    <lineage>
        <taxon>Eukaryota</taxon>
        <taxon>Metazoa</taxon>
        <taxon>Ecdysozoa</taxon>
        <taxon>Arthropoda</taxon>
        <taxon>Hexapoda</taxon>
        <taxon>Insecta</taxon>
        <taxon>Pterygota</taxon>
        <taxon>Neoptera</taxon>
        <taxon>Endopterygota</taxon>
        <taxon>Diptera</taxon>
        <taxon>Brachycera</taxon>
        <taxon>Muscomorpha</taxon>
        <taxon>Hippoboscoidea</taxon>
        <taxon>Glossinidae</taxon>
        <taxon>Glossina</taxon>
    </lineage>
</organism>
<dbReference type="VEuPathDB" id="VectorBase:GMOY001479"/>
<dbReference type="AlphaFoldDB" id="A0A1B0FD11"/>
<dbReference type="EnsemblMetazoa" id="GMOY001479-RA">
    <property type="protein sequence ID" value="GMOY001479-PA"/>
    <property type="gene ID" value="GMOY001479"/>
</dbReference>
<evidence type="ECO:0000256" key="1">
    <source>
        <dbReference type="SAM" id="MobiDB-lite"/>
    </source>
</evidence>
<evidence type="ECO:0000313" key="3">
    <source>
        <dbReference type="Proteomes" id="UP000092444"/>
    </source>
</evidence>
<reference evidence="2" key="1">
    <citation type="submission" date="2020-05" db="UniProtKB">
        <authorList>
            <consortium name="EnsemblMetazoa"/>
        </authorList>
    </citation>
    <scope>IDENTIFICATION</scope>
    <source>
        <strain evidence="2">Yale</strain>
    </source>
</reference>
<accession>A0A1B0FD11</accession>
<protein>
    <submittedName>
        <fullName evidence="2">Uncharacterized protein</fullName>
    </submittedName>
</protein>
<sequence length="81" mass="9284">MYTNVIINQEHKKSNLVTKGGGLSLKKLDTRKPIYLSYWDDRNELVDRLRLHLSSESAGHNNHQHETTSIVEELGEGNIIK</sequence>
<evidence type="ECO:0000313" key="2">
    <source>
        <dbReference type="EnsemblMetazoa" id="GMOY001479-PA"/>
    </source>
</evidence>
<name>A0A1B0FD11_GLOMM</name>
<feature type="region of interest" description="Disordered" evidence="1">
    <location>
        <begin position="57"/>
        <end position="81"/>
    </location>
</feature>
<dbReference type="EMBL" id="CCAG010011542">
    <property type="status" value="NOT_ANNOTATED_CDS"/>
    <property type="molecule type" value="Genomic_DNA"/>
</dbReference>
<dbReference type="Proteomes" id="UP000092444">
    <property type="component" value="Unassembled WGS sequence"/>
</dbReference>